<keyword evidence="11" id="KW-0186">Copper</keyword>
<keyword evidence="5 10" id="KW-0812">Transmembrane</keyword>
<dbReference type="InterPro" id="IPR045187">
    <property type="entry name" value="CcO_II"/>
</dbReference>
<dbReference type="Pfam" id="PF00116">
    <property type="entry name" value="COX2"/>
    <property type="match status" value="1"/>
</dbReference>
<dbReference type="AlphaFoldDB" id="A0A367GP27"/>
<keyword evidence="8 12" id="KW-1133">Transmembrane helix</keyword>
<comment type="cofactor">
    <cofactor evidence="11">
        <name>Cu cation</name>
        <dbReference type="ChEBI" id="CHEBI:23378"/>
    </cofactor>
    <text evidence="11">Binds a copper A center.</text>
</comment>
<evidence type="ECO:0000256" key="3">
    <source>
        <dbReference type="ARBA" id="ARBA00022448"/>
    </source>
</evidence>
<evidence type="ECO:0000256" key="10">
    <source>
        <dbReference type="RuleBase" id="RU000456"/>
    </source>
</evidence>
<feature type="domain" description="Cytochrome oxidase subunit II transmembrane region profile" evidence="15">
    <location>
        <begin position="116"/>
        <end position="211"/>
    </location>
</feature>
<sequence length="402" mass="45160">MAFNKLINSKKILSLFAMLTLFGTNVLMAAQEAAADATTAATSQSGDKPDVWTGVFYYVLLFFIVCIIVAVIGKILKVYDLTQQIQRKKPLNWNNVMGVLFAIFLILGAIGTYWSFTVHGKMTLPDATSLHGVKIDTMFTVTTVITLIVFIITQILLFTFAFKYRGSDKRKATYYPHNNTIEAVWTIVPAIVLTVLVVFGFTTWQKITNSVDAKDEPASIDIDITGHQFAWELRYPGTDGKLGKMKYTLVTPSNKVGVDFKDKYSFDDLVADTLVLPVNKSIRLNIHSQDIIHSVYMPHFRVQLNAVPGLPTFFKFTPTLTTRQMKAKEGNPKFEYLLYCNKICGGGHYNMQKVVVVVTEAEYQKWLASQKPYLNEQLKKDLKLADATQVSGEENNKLASNN</sequence>
<keyword evidence="3 10" id="KW-0813">Transport</keyword>
<evidence type="ECO:0000256" key="13">
    <source>
        <dbReference type="SAM" id="SignalP"/>
    </source>
</evidence>
<comment type="function">
    <text evidence="11">Subunits I and II form the functional core of the enzyme complex. Electrons originating in cytochrome c are transferred via heme a and Cu(A) to the binuclear center formed by heme a3 and Cu(B).</text>
</comment>
<feature type="transmembrane region" description="Helical" evidence="12">
    <location>
        <begin position="137"/>
        <end position="162"/>
    </location>
</feature>
<dbReference type="PROSITE" id="PS50999">
    <property type="entry name" value="COX2_TM"/>
    <property type="match status" value="1"/>
</dbReference>
<protein>
    <recommendedName>
        <fullName evidence="11">Cytochrome c oxidase subunit 2</fullName>
        <ecNumber evidence="11">7.1.1.9</ecNumber>
    </recommendedName>
</protein>
<dbReference type="InterPro" id="IPR036257">
    <property type="entry name" value="Cyt_c_oxidase_su2_TM_sf"/>
</dbReference>
<keyword evidence="13" id="KW-0732">Signal</keyword>
<evidence type="ECO:0000256" key="5">
    <source>
        <dbReference type="ARBA" id="ARBA00022692"/>
    </source>
</evidence>
<dbReference type="SUPFAM" id="SSF81464">
    <property type="entry name" value="Cytochrome c oxidase subunit II-like, transmembrane region"/>
    <property type="match status" value="1"/>
</dbReference>
<dbReference type="GO" id="GO:0042773">
    <property type="term" value="P:ATP synthesis coupled electron transport"/>
    <property type="evidence" value="ECO:0007669"/>
    <property type="project" value="TreeGrafter"/>
</dbReference>
<feature type="transmembrane region" description="Helical" evidence="12">
    <location>
        <begin position="56"/>
        <end position="76"/>
    </location>
</feature>
<feature type="chain" id="PRO_5017008185" description="Cytochrome c oxidase subunit 2" evidence="13">
    <location>
        <begin position="30"/>
        <end position="402"/>
    </location>
</feature>
<keyword evidence="6" id="KW-1278">Translocase</keyword>
<dbReference type="InterPro" id="IPR011759">
    <property type="entry name" value="Cyt_c_oxidase_su2_TM_dom"/>
</dbReference>
<dbReference type="Proteomes" id="UP000253209">
    <property type="component" value="Unassembled WGS sequence"/>
</dbReference>
<dbReference type="PROSITE" id="PS50857">
    <property type="entry name" value="COX2_CUA"/>
    <property type="match status" value="1"/>
</dbReference>
<dbReference type="RefSeq" id="WP_114005144.1">
    <property type="nucleotide sequence ID" value="NZ_QGDC01000005.1"/>
</dbReference>
<reference evidence="16 17" key="1">
    <citation type="submission" date="2018-05" db="EMBL/GenBank/DDBJ databases">
        <title>Mucilaginibacter hurinus sp. nov., isolated from briquette warehouse soil.</title>
        <authorList>
            <person name="Choi L."/>
        </authorList>
    </citation>
    <scope>NUCLEOTIDE SEQUENCE [LARGE SCALE GENOMIC DNA]</scope>
    <source>
        <strain evidence="16 17">ZR32</strain>
    </source>
</reference>
<evidence type="ECO:0000259" key="15">
    <source>
        <dbReference type="PROSITE" id="PS50999"/>
    </source>
</evidence>
<comment type="similarity">
    <text evidence="2 10">Belongs to the cytochrome c oxidase subunit 2 family.</text>
</comment>
<dbReference type="GO" id="GO:0004129">
    <property type="term" value="F:cytochrome-c oxidase activity"/>
    <property type="evidence" value="ECO:0007669"/>
    <property type="project" value="UniProtKB-EC"/>
</dbReference>
<evidence type="ECO:0000256" key="6">
    <source>
        <dbReference type="ARBA" id="ARBA00022967"/>
    </source>
</evidence>
<keyword evidence="7 10" id="KW-0249">Electron transport</keyword>
<evidence type="ECO:0000256" key="9">
    <source>
        <dbReference type="ARBA" id="ARBA00023136"/>
    </source>
</evidence>
<evidence type="ECO:0000259" key="14">
    <source>
        <dbReference type="PROSITE" id="PS50857"/>
    </source>
</evidence>
<dbReference type="GO" id="GO:0005507">
    <property type="term" value="F:copper ion binding"/>
    <property type="evidence" value="ECO:0007669"/>
    <property type="project" value="InterPro"/>
</dbReference>
<keyword evidence="4 10" id="KW-0679">Respiratory chain</keyword>
<name>A0A367GP27_9SPHI</name>
<gene>
    <name evidence="16" type="ORF">DJ568_10065</name>
</gene>
<comment type="catalytic activity">
    <reaction evidence="11">
        <text>4 Fe(II)-[cytochrome c] + O2 + 8 H(+)(in) = 4 Fe(III)-[cytochrome c] + 2 H2O + 4 H(+)(out)</text>
        <dbReference type="Rhea" id="RHEA:11436"/>
        <dbReference type="Rhea" id="RHEA-COMP:10350"/>
        <dbReference type="Rhea" id="RHEA-COMP:14399"/>
        <dbReference type="ChEBI" id="CHEBI:15377"/>
        <dbReference type="ChEBI" id="CHEBI:15378"/>
        <dbReference type="ChEBI" id="CHEBI:15379"/>
        <dbReference type="ChEBI" id="CHEBI:29033"/>
        <dbReference type="ChEBI" id="CHEBI:29034"/>
        <dbReference type="EC" id="7.1.1.9"/>
    </reaction>
</comment>
<comment type="caution">
    <text evidence="16">The sequence shown here is derived from an EMBL/GenBank/DDBJ whole genome shotgun (WGS) entry which is preliminary data.</text>
</comment>
<evidence type="ECO:0000256" key="4">
    <source>
        <dbReference type="ARBA" id="ARBA00022660"/>
    </source>
</evidence>
<feature type="transmembrane region" description="Helical" evidence="12">
    <location>
        <begin position="96"/>
        <end position="117"/>
    </location>
</feature>
<comment type="subcellular location">
    <subcellularLocation>
        <location evidence="10">Cell membrane</location>
        <topology evidence="10">Multi-pass membrane protein</topology>
    </subcellularLocation>
    <subcellularLocation>
        <location evidence="1">Membrane</location>
        <topology evidence="1">Multi-pass membrane protein</topology>
    </subcellularLocation>
</comment>
<keyword evidence="11" id="KW-0479">Metal-binding</keyword>
<evidence type="ECO:0000313" key="16">
    <source>
        <dbReference type="EMBL" id="RCH54818.1"/>
    </source>
</evidence>
<dbReference type="EMBL" id="QGDC01000005">
    <property type="protein sequence ID" value="RCH54818.1"/>
    <property type="molecule type" value="Genomic_DNA"/>
</dbReference>
<evidence type="ECO:0000256" key="2">
    <source>
        <dbReference type="ARBA" id="ARBA00007866"/>
    </source>
</evidence>
<evidence type="ECO:0000256" key="12">
    <source>
        <dbReference type="SAM" id="Phobius"/>
    </source>
</evidence>
<proteinExistence type="inferred from homology"/>
<evidence type="ECO:0000256" key="1">
    <source>
        <dbReference type="ARBA" id="ARBA00004141"/>
    </source>
</evidence>
<dbReference type="InterPro" id="IPR008972">
    <property type="entry name" value="Cupredoxin"/>
</dbReference>
<organism evidence="16 17">
    <name type="scientific">Mucilaginibacter hurinus</name>
    <dbReference type="NCBI Taxonomy" id="2201324"/>
    <lineage>
        <taxon>Bacteria</taxon>
        <taxon>Pseudomonadati</taxon>
        <taxon>Bacteroidota</taxon>
        <taxon>Sphingobacteriia</taxon>
        <taxon>Sphingobacteriales</taxon>
        <taxon>Sphingobacteriaceae</taxon>
        <taxon>Mucilaginibacter</taxon>
    </lineage>
</organism>
<feature type="transmembrane region" description="Helical" evidence="12">
    <location>
        <begin position="183"/>
        <end position="204"/>
    </location>
</feature>
<dbReference type="SUPFAM" id="SSF49503">
    <property type="entry name" value="Cupredoxins"/>
    <property type="match status" value="1"/>
</dbReference>
<dbReference type="InterPro" id="IPR002429">
    <property type="entry name" value="CcO_II-like_C"/>
</dbReference>
<dbReference type="PANTHER" id="PTHR22888">
    <property type="entry name" value="CYTOCHROME C OXIDASE, SUBUNIT II"/>
    <property type="match status" value="1"/>
</dbReference>
<evidence type="ECO:0000256" key="11">
    <source>
        <dbReference type="RuleBase" id="RU004024"/>
    </source>
</evidence>
<feature type="domain" description="Cytochrome oxidase subunit II copper A binding" evidence="14">
    <location>
        <begin position="217"/>
        <end position="369"/>
    </location>
</feature>
<keyword evidence="9 12" id="KW-0472">Membrane</keyword>
<evidence type="ECO:0000256" key="8">
    <source>
        <dbReference type="ARBA" id="ARBA00022989"/>
    </source>
</evidence>
<evidence type="ECO:0000313" key="17">
    <source>
        <dbReference type="Proteomes" id="UP000253209"/>
    </source>
</evidence>
<keyword evidence="17" id="KW-1185">Reference proteome</keyword>
<dbReference type="Gene3D" id="1.10.287.90">
    <property type="match status" value="1"/>
</dbReference>
<dbReference type="Gene3D" id="2.60.40.420">
    <property type="entry name" value="Cupredoxins - blue copper proteins"/>
    <property type="match status" value="1"/>
</dbReference>
<dbReference type="PANTHER" id="PTHR22888:SF9">
    <property type="entry name" value="CYTOCHROME C OXIDASE SUBUNIT 2"/>
    <property type="match status" value="1"/>
</dbReference>
<dbReference type="OrthoDB" id="9781261at2"/>
<feature type="signal peptide" evidence="13">
    <location>
        <begin position="1"/>
        <end position="29"/>
    </location>
</feature>
<dbReference type="Pfam" id="PF02790">
    <property type="entry name" value="COX2_TM"/>
    <property type="match status" value="1"/>
</dbReference>
<dbReference type="GO" id="GO:0005886">
    <property type="term" value="C:plasma membrane"/>
    <property type="evidence" value="ECO:0007669"/>
    <property type="project" value="UniProtKB-SubCell"/>
</dbReference>
<evidence type="ECO:0000256" key="7">
    <source>
        <dbReference type="ARBA" id="ARBA00022982"/>
    </source>
</evidence>
<accession>A0A367GP27</accession>
<dbReference type="EC" id="7.1.1.9" evidence="11"/>